<reference evidence="2" key="1">
    <citation type="submission" date="2016-11" db="EMBL/GenBank/DDBJ databases">
        <authorList>
            <person name="Varghese N."/>
            <person name="Submissions S."/>
        </authorList>
    </citation>
    <scope>NUCLEOTIDE SEQUENCE [LARGE SCALE GENOMIC DNA]</scope>
    <source>
        <strain evidence="2">DSM 26899</strain>
    </source>
</reference>
<dbReference type="Proteomes" id="UP000184364">
    <property type="component" value="Unassembled WGS sequence"/>
</dbReference>
<evidence type="ECO:0000313" key="2">
    <source>
        <dbReference type="Proteomes" id="UP000184364"/>
    </source>
</evidence>
<accession>A0A1M7FSG8</accession>
<keyword evidence="2" id="KW-1185">Reference proteome</keyword>
<proteinExistence type="predicted"/>
<organism evidence="1 2">
    <name type="scientific">Chryseobacterium polytrichastri</name>
    <dbReference type="NCBI Taxonomy" id="1302687"/>
    <lineage>
        <taxon>Bacteria</taxon>
        <taxon>Pseudomonadati</taxon>
        <taxon>Bacteroidota</taxon>
        <taxon>Flavobacteriia</taxon>
        <taxon>Flavobacteriales</taxon>
        <taxon>Weeksellaceae</taxon>
        <taxon>Chryseobacterium group</taxon>
        <taxon>Chryseobacterium</taxon>
    </lineage>
</organism>
<evidence type="ECO:0000313" key="1">
    <source>
        <dbReference type="EMBL" id="SHM06926.1"/>
    </source>
</evidence>
<dbReference type="AlphaFoldDB" id="A0A1M7FSG8"/>
<gene>
    <name evidence="1" type="ORF">SAMN05444267_103330</name>
</gene>
<dbReference type="EMBL" id="FRAV01000033">
    <property type="protein sequence ID" value="SHM06926.1"/>
    <property type="molecule type" value="Genomic_DNA"/>
</dbReference>
<protein>
    <submittedName>
        <fullName evidence="1">Uncharacterized protein</fullName>
    </submittedName>
</protein>
<sequence>MNMLKKIKVMFFGIYKYIKIKKEKLTTSLFHLYSIQTSSFSTRRTILPAIL</sequence>
<name>A0A1M7FSG8_9FLAO</name>